<feature type="compositionally biased region" description="Polar residues" evidence="2">
    <location>
        <begin position="27"/>
        <end position="47"/>
    </location>
</feature>
<dbReference type="Gene3D" id="3.30.2300.10">
    <property type="entry name" value="THUMP superfamily"/>
    <property type="match status" value="1"/>
</dbReference>
<dbReference type="PANTHER" id="PTHR13452">
    <property type="entry name" value="THUMP DOMAIN CONTAINING PROTEIN 1-RELATED"/>
    <property type="match status" value="1"/>
</dbReference>
<proteinExistence type="predicted"/>
<dbReference type="Proteomes" id="UP000612746">
    <property type="component" value="Unassembled WGS sequence"/>
</dbReference>
<feature type="compositionally biased region" description="Basic and acidic residues" evidence="2">
    <location>
        <begin position="141"/>
        <end position="155"/>
    </location>
</feature>
<feature type="region of interest" description="Disordered" evidence="2">
    <location>
        <begin position="132"/>
        <end position="155"/>
    </location>
</feature>
<dbReference type="GO" id="GO:0006400">
    <property type="term" value="P:tRNA modification"/>
    <property type="evidence" value="ECO:0007669"/>
    <property type="project" value="InterPro"/>
</dbReference>
<dbReference type="PROSITE" id="PS51165">
    <property type="entry name" value="THUMP"/>
    <property type="match status" value="1"/>
</dbReference>
<dbReference type="InterPro" id="IPR004114">
    <property type="entry name" value="THUMP_dom"/>
</dbReference>
<evidence type="ECO:0000256" key="2">
    <source>
        <dbReference type="SAM" id="MobiDB-lite"/>
    </source>
</evidence>
<evidence type="ECO:0000313" key="5">
    <source>
        <dbReference type="Proteomes" id="UP000612746"/>
    </source>
</evidence>
<feature type="domain" description="THUMP" evidence="3">
    <location>
        <begin position="194"/>
        <end position="306"/>
    </location>
</feature>
<dbReference type="PANTHER" id="PTHR13452:SF10">
    <property type="entry name" value="THUMP DOMAIN-CONTAINING PROTEIN 1"/>
    <property type="match status" value="1"/>
</dbReference>
<gene>
    <name evidence="4" type="ORF">INT44_005360</name>
</gene>
<comment type="caution">
    <text evidence="4">The sequence shown here is derived from an EMBL/GenBank/DDBJ whole genome shotgun (WGS) entry which is preliminary data.</text>
</comment>
<accession>A0A8H7ULK0</accession>
<dbReference type="CDD" id="cd11717">
    <property type="entry name" value="THUMP_THUMPD1_like"/>
    <property type="match status" value="1"/>
</dbReference>
<reference evidence="4" key="1">
    <citation type="submission" date="2020-12" db="EMBL/GenBank/DDBJ databases">
        <title>Metabolic potential, ecology and presence of endohyphal bacteria is reflected in genomic diversity of Mucoromycotina.</title>
        <authorList>
            <person name="Muszewska A."/>
            <person name="Okrasinska A."/>
            <person name="Steczkiewicz K."/>
            <person name="Drgas O."/>
            <person name="Orlowska M."/>
            <person name="Perlinska-Lenart U."/>
            <person name="Aleksandrzak-Piekarczyk T."/>
            <person name="Szatraj K."/>
            <person name="Zielenkiewicz U."/>
            <person name="Pilsyk S."/>
            <person name="Malc E."/>
            <person name="Mieczkowski P."/>
            <person name="Kruszewska J.S."/>
            <person name="Biernat P."/>
            <person name="Pawlowska J."/>
        </authorList>
    </citation>
    <scope>NUCLEOTIDE SEQUENCE</scope>
    <source>
        <strain evidence="4">WA0000051536</strain>
    </source>
</reference>
<organism evidence="4 5">
    <name type="scientific">Umbelopsis vinacea</name>
    <dbReference type="NCBI Taxonomy" id="44442"/>
    <lineage>
        <taxon>Eukaryota</taxon>
        <taxon>Fungi</taxon>
        <taxon>Fungi incertae sedis</taxon>
        <taxon>Mucoromycota</taxon>
        <taxon>Mucoromycotina</taxon>
        <taxon>Umbelopsidomycetes</taxon>
        <taxon>Umbelopsidales</taxon>
        <taxon>Umbelopsidaceae</taxon>
        <taxon>Umbelopsis</taxon>
    </lineage>
</organism>
<evidence type="ECO:0000313" key="4">
    <source>
        <dbReference type="EMBL" id="KAG2187670.1"/>
    </source>
</evidence>
<feature type="region of interest" description="Disordered" evidence="2">
    <location>
        <begin position="1"/>
        <end position="62"/>
    </location>
</feature>
<keyword evidence="1" id="KW-0694">RNA-binding</keyword>
<dbReference type="SUPFAM" id="SSF143437">
    <property type="entry name" value="THUMP domain-like"/>
    <property type="match status" value="1"/>
</dbReference>
<protein>
    <recommendedName>
        <fullName evidence="3">THUMP domain-containing protein</fullName>
    </recommendedName>
</protein>
<dbReference type="OrthoDB" id="367221at2759"/>
<evidence type="ECO:0000256" key="1">
    <source>
        <dbReference type="PROSITE-ProRule" id="PRU00529"/>
    </source>
</evidence>
<sequence>MGGQHKRKLSVDDSVDQPTKDSKINRNESTPDSSSKEQSPTAVQTEQDVVVKQKKNTTPIHRGKFKSRWLSKHSSLLKRSRNAQGLLISCVVGSETRALGQAQQFLLEYIAKLFPSCQSTWERLEDDLDVDESFNNDSNSGDDKAKKEKGGDEEGKKDKVLEAVDSGCSGLLFLRFRVDVTPTHFIQKLIGMKLKYVVVVKEIAPNDQNFQSTCLACPQKIEKSFEEDISKTFEQVKTEYFVNESTLHSKIAIVSEIRNNERLNKQDIIKCIAPSLPPTLTVDLKSPDIVILISIFKSVCSMSILPKYYELKKYNIPAICK</sequence>
<dbReference type="InterPro" id="IPR040183">
    <property type="entry name" value="THUMPD1-like"/>
</dbReference>
<dbReference type="Pfam" id="PF02926">
    <property type="entry name" value="THUMP"/>
    <property type="match status" value="1"/>
</dbReference>
<dbReference type="GO" id="GO:0003723">
    <property type="term" value="F:RNA binding"/>
    <property type="evidence" value="ECO:0007669"/>
    <property type="project" value="UniProtKB-UniRule"/>
</dbReference>
<dbReference type="EMBL" id="JAEPRA010000003">
    <property type="protein sequence ID" value="KAG2187670.1"/>
    <property type="molecule type" value="Genomic_DNA"/>
</dbReference>
<name>A0A8H7ULK0_9FUNG</name>
<dbReference type="AlphaFoldDB" id="A0A8H7ULK0"/>
<keyword evidence="5" id="KW-1185">Reference proteome</keyword>
<evidence type="ECO:0000259" key="3">
    <source>
        <dbReference type="PROSITE" id="PS51165"/>
    </source>
</evidence>